<accession>A0A8H7F5Y8</accession>
<keyword evidence="4" id="KW-0833">Ubl conjugation pathway</keyword>
<evidence type="ECO:0000256" key="1">
    <source>
        <dbReference type="ARBA" id="ARBA00000707"/>
    </source>
</evidence>
<evidence type="ECO:0000256" key="7">
    <source>
        <dbReference type="SAM" id="MobiDB-lite"/>
    </source>
</evidence>
<keyword evidence="5" id="KW-0378">Hydrolase</keyword>
<feature type="region of interest" description="Disordered" evidence="7">
    <location>
        <begin position="1"/>
        <end position="89"/>
    </location>
</feature>
<feature type="region of interest" description="Disordered" evidence="7">
    <location>
        <begin position="331"/>
        <end position="350"/>
    </location>
</feature>
<dbReference type="PANTHER" id="PTHR24006:SF687">
    <property type="entry name" value="UBIQUITIN CARBOXYL-TERMINAL HYDROLASE 10"/>
    <property type="match status" value="1"/>
</dbReference>
<dbReference type="EMBL" id="JABXXO010000004">
    <property type="protein sequence ID" value="KAF7778429.1"/>
    <property type="molecule type" value="Genomic_DNA"/>
</dbReference>
<dbReference type="Gene3D" id="3.90.70.10">
    <property type="entry name" value="Cysteine proteinases"/>
    <property type="match status" value="1"/>
</dbReference>
<dbReference type="PROSITE" id="PS50235">
    <property type="entry name" value="USP_3"/>
    <property type="match status" value="1"/>
</dbReference>
<feature type="compositionally biased region" description="Polar residues" evidence="7">
    <location>
        <begin position="499"/>
        <end position="513"/>
    </location>
</feature>
<feature type="region of interest" description="Disordered" evidence="7">
    <location>
        <begin position="395"/>
        <end position="448"/>
    </location>
</feature>
<feature type="domain" description="USP" evidence="8">
    <location>
        <begin position="288"/>
        <end position="751"/>
    </location>
</feature>
<feature type="compositionally biased region" description="Polar residues" evidence="7">
    <location>
        <begin position="190"/>
        <end position="209"/>
    </location>
</feature>
<dbReference type="PROSITE" id="PS00972">
    <property type="entry name" value="USP_1"/>
    <property type="match status" value="1"/>
</dbReference>
<name>A0A8H7F5Y8_AGABI</name>
<feature type="compositionally biased region" description="Polar residues" evidence="7">
    <location>
        <begin position="16"/>
        <end position="36"/>
    </location>
</feature>
<dbReference type="SUPFAM" id="SSF54001">
    <property type="entry name" value="Cysteine proteinases"/>
    <property type="match status" value="1"/>
</dbReference>
<evidence type="ECO:0000256" key="4">
    <source>
        <dbReference type="ARBA" id="ARBA00022786"/>
    </source>
</evidence>
<dbReference type="EC" id="3.4.19.12" evidence="2"/>
<feature type="compositionally biased region" description="Pro residues" evidence="7">
    <location>
        <begin position="74"/>
        <end position="86"/>
    </location>
</feature>
<dbReference type="InterPro" id="IPR028889">
    <property type="entry name" value="USP"/>
</dbReference>
<dbReference type="CDD" id="cd02257">
    <property type="entry name" value="Peptidase_C19"/>
    <property type="match status" value="1"/>
</dbReference>
<keyword evidence="6" id="KW-0788">Thiol protease</keyword>
<evidence type="ECO:0000256" key="5">
    <source>
        <dbReference type="ARBA" id="ARBA00022801"/>
    </source>
</evidence>
<comment type="catalytic activity">
    <reaction evidence="1">
        <text>Thiol-dependent hydrolysis of ester, thioester, amide, peptide and isopeptide bonds formed by the C-terminal Gly of ubiquitin (a 76-residue protein attached to proteins as an intracellular targeting signal).</text>
        <dbReference type="EC" id="3.4.19.12"/>
    </reaction>
</comment>
<organism evidence="9 10">
    <name type="scientific">Agaricus bisporus var. burnettii</name>
    <dbReference type="NCBI Taxonomy" id="192524"/>
    <lineage>
        <taxon>Eukaryota</taxon>
        <taxon>Fungi</taxon>
        <taxon>Dikarya</taxon>
        <taxon>Basidiomycota</taxon>
        <taxon>Agaricomycotina</taxon>
        <taxon>Agaricomycetes</taxon>
        <taxon>Agaricomycetidae</taxon>
        <taxon>Agaricales</taxon>
        <taxon>Agaricineae</taxon>
        <taxon>Agaricaceae</taxon>
        <taxon>Agaricus</taxon>
    </lineage>
</organism>
<dbReference type="GO" id="GO:0005829">
    <property type="term" value="C:cytosol"/>
    <property type="evidence" value="ECO:0007669"/>
    <property type="project" value="TreeGrafter"/>
</dbReference>
<dbReference type="InterPro" id="IPR001394">
    <property type="entry name" value="Peptidase_C19_UCH"/>
</dbReference>
<dbReference type="GO" id="GO:0004843">
    <property type="term" value="F:cysteine-type deubiquitinase activity"/>
    <property type="evidence" value="ECO:0007669"/>
    <property type="project" value="UniProtKB-EC"/>
</dbReference>
<comment type="caution">
    <text evidence="9">The sequence shown here is derived from an EMBL/GenBank/DDBJ whole genome shotgun (WGS) entry which is preliminary data.</text>
</comment>
<evidence type="ECO:0000256" key="3">
    <source>
        <dbReference type="ARBA" id="ARBA00022670"/>
    </source>
</evidence>
<dbReference type="Proteomes" id="UP000629468">
    <property type="component" value="Unassembled WGS sequence"/>
</dbReference>
<reference evidence="9 10" key="1">
    <citation type="journal article" name="Sci. Rep.">
        <title>Telomere-to-telomere assembled and centromere annotated genomes of the two main subspecies of the button mushroom Agaricus bisporus reveal especially polymorphic chromosome ends.</title>
        <authorList>
            <person name="Sonnenberg A.S.M."/>
            <person name="Sedaghat-Telgerd N."/>
            <person name="Lavrijssen B."/>
            <person name="Ohm R.A."/>
            <person name="Hendrickx P.M."/>
            <person name="Scholtmeijer K."/>
            <person name="Baars J.J.P."/>
            <person name="van Peer A."/>
        </authorList>
    </citation>
    <scope>NUCLEOTIDE SEQUENCE [LARGE SCALE GENOMIC DNA]</scope>
    <source>
        <strain evidence="9 10">H119_p4</strain>
    </source>
</reference>
<evidence type="ECO:0000256" key="6">
    <source>
        <dbReference type="ARBA" id="ARBA00022807"/>
    </source>
</evidence>
<dbReference type="GO" id="GO:0005634">
    <property type="term" value="C:nucleus"/>
    <property type="evidence" value="ECO:0007669"/>
    <property type="project" value="TreeGrafter"/>
</dbReference>
<evidence type="ECO:0000259" key="8">
    <source>
        <dbReference type="PROSITE" id="PS50235"/>
    </source>
</evidence>
<dbReference type="AlphaFoldDB" id="A0A8H7F5Y8"/>
<dbReference type="InterPro" id="IPR018200">
    <property type="entry name" value="USP_CS"/>
</dbReference>
<feature type="region of interest" description="Disordered" evidence="7">
    <location>
        <begin position="190"/>
        <end position="210"/>
    </location>
</feature>
<dbReference type="InterPro" id="IPR050164">
    <property type="entry name" value="Peptidase_C19"/>
</dbReference>
<protein>
    <recommendedName>
        <fullName evidence="2">ubiquitinyl hydrolase 1</fullName>
        <ecNumber evidence="2">3.4.19.12</ecNumber>
    </recommendedName>
</protein>
<feature type="region of interest" description="Disordered" evidence="7">
    <location>
        <begin position="499"/>
        <end position="529"/>
    </location>
</feature>
<sequence>MRSISGGAGDHAPLSPAQSISSVKSRSHATSLSAYTSIAIWSRRPGDPSKAPGIIISPRAQPPEDIMSKALDLPTPPASPPKPVPVALPSDDFAQEEKKYKTDSTMAMLANSTISSSAVTEVTDVPTLPGSPMSTNTSVSGAGGSLTKEHIISIPAVPAVVATKGESGFGDTTTLEAVSSVIAEPASTAAAESQATDIGTPSAKPPTQKSWASLFSSASTSATGISGTSLSQRTGLPTSSVIGFSIPASATNPSILPIVPVIPAKKSELLNLLTNGPGGGGMDKIRTRGLINSGNMCFANAVLQVLVYCAPFRRLFIELGKTLVSEEEQQASTPSASAIPPVTSSSSSGVTVIPNGSARSQVNGATIPKAGKSQTPFIDATVEFLKEFVVEEEGEGSNTGKKAKKNKDGFSNQISGRSGGAKGKGKEIFLDDGVEGNGDGTDGDNWPDSFLPSYVYEAMKEKKRFESMRGGQQEDAEEFLGFYLDTLEEELLSIQHSLAPSPQKTSKQQQHQPHSVEEKEELEPPVGDGWLEVGKKNRMIITRTIKAAESPITRMFGGKFKSTLKAPGQKDSVLVEDWRSLRLDVQPDSIHTIQEALTQITHPQSIQMTHPSQPGITIDANQKVLVEALPPVLVLHVKRFWYDVTVGGVVKVMKQVRFEPELEIGSDMMVPGKRSTKYRLFGAIYHHGHSASGGHYTLDILHQNRYPGAKLREGWIRIDDELVSDVRSEDVFNAWDKDEMRNAYLLFYRRIRS</sequence>
<dbReference type="GO" id="GO:0016579">
    <property type="term" value="P:protein deubiquitination"/>
    <property type="evidence" value="ECO:0007669"/>
    <property type="project" value="InterPro"/>
</dbReference>
<evidence type="ECO:0000256" key="2">
    <source>
        <dbReference type="ARBA" id="ARBA00012759"/>
    </source>
</evidence>
<dbReference type="Pfam" id="PF00443">
    <property type="entry name" value="UCH"/>
    <property type="match status" value="1"/>
</dbReference>
<proteinExistence type="predicted"/>
<dbReference type="PANTHER" id="PTHR24006">
    <property type="entry name" value="UBIQUITIN CARBOXYL-TERMINAL HYDROLASE"/>
    <property type="match status" value="1"/>
</dbReference>
<dbReference type="InterPro" id="IPR038765">
    <property type="entry name" value="Papain-like_cys_pep_sf"/>
</dbReference>
<evidence type="ECO:0000313" key="10">
    <source>
        <dbReference type="Proteomes" id="UP000629468"/>
    </source>
</evidence>
<gene>
    <name evidence="9" type="ORF">Agabi119p4_2774</name>
</gene>
<keyword evidence="3" id="KW-0645">Protease</keyword>
<evidence type="ECO:0000313" key="9">
    <source>
        <dbReference type="EMBL" id="KAF7778429.1"/>
    </source>
</evidence>
<dbReference type="GO" id="GO:0006508">
    <property type="term" value="P:proteolysis"/>
    <property type="evidence" value="ECO:0007669"/>
    <property type="project" value="UniProtKB-KW"/>
</dbReference>